<evidence type="ECO:0000259" key="4">
    <source>
        <dbReference type="Pfam" id="PF17853"/>
    </source>
</evidence>
<dbReference type="Pfam" id="PF13556">
    <property type="entry name" value="HTH_30"/>
    <property type="match status" value="1"/>
</dbReference>
<dbReference type="InterPro" id="IPR051448">
    <property type="entry name" value="CdaR-like_regulators"/>
</dbReference>
<protein>
    <submittedName>
        <fullName evidence="5">PucR family transcriptional regulator ligand-binding domain-containing protein</fullName>
    </submittedName>
</protein>
<reference evidence="5" key="1">
    <citation type="submission" date="2020-12" db="EMBL/GenBank/DDBJ databases">
        <authorList>
            <person name="Huq M.A."/>
        </authorList>
    </citation>
    <scope>NUCLEOTIDE SEQUENCE</scope>
    <source>
        <strain evidence="5">MAHUQ-46</strain>
    </source>
</reference>
<keyword evidence="6" id="KW-1185">Reference proteome</keyword>
<dbReference type="Gene3D" id="1.10.10.2840">
    <property type="entry name" value="PucR C-terminal helix-turn-helix domain"/>
    <property type="match status" value="1"/>
</dbReference>
<evidence type="ECO:0000259" key="3">
    <source>
        <dbReference type="Pfam" id="PF13556"/>
    </source>
</evidence>
<name>A0A934J5B5_9BACL</name>
<dbReference type="Pfam" id="PF17853">
    <property type="entry name" value="GGDEF_2"/>
    <property type="match status" value="1"/>
</dbReference>
<dbReference type="InterPro" id="IPR012914">
    <property type="entry name" value="PucR_dom"/>
</dbReference>
<dbReference type="InterPro" id="IPR042070">
    <property type="entry name" value="PucR_C-HTH_sf"/>
</dbReference>
<feature type="domain" description="Purine catabolism PurC-like" evidence="2">
    <location>
        <begin position="11"/>
        <end position="129"/>
    </location>
</feature>
<dbReference type="AlphaFoldDB" id="A0A934J5B5"/>
<organism evidence="5 6">
    <name type="scientific">Paenibacillus roseus</name>
    <dbReference type="NCBI Taxonomy" id="2798579"/>
    <lineage>
        <taxon>Bacteria</taxon>
        <taxon>Bacillati</taxon>
        <taxon>Bacillota</taxon>
        <taxon>Bacilli</taxon>
        <taxon>Bacillales</taxon>
        <taxon>Paenibacillaceae</taxon>
        <taxon>Paenibacillus</taxon>
    </lineage>
</organism>
<gene>
    <name evidence="5" type="ORF">JFN88_11905</name>
</gene>
<dbReference type="RefSeq" id="WP_199019511.1">
    <property type="nucleotide sequence ID" value="NZ_JAELUP010000061.1"/>
</dbReference>
<dbReference type="EMBL" id="JAELUP010000061">
    <property type="protein sequence ID" value="MBJ6361969.1"/>
    <property type="molecule type" value="Genomic_DNA"/>
</dbReference>
<evidence type="ECO:0000313" key="6">
    <source>
        <dbReference type="Proteomes" id="UP000640274"/>
    </source>
</evidence>
<evidence type="ECO:0000256" key="1">
    <source>
        <dbReference type="ARBA" id="ARBA00006754"/>
    </source>
</evidence>
<feature type="domain" description="PucR C-terminal helix-turn-helix" evidence="3">
    <location>
        <begin position="449"/>
        <end position="506"/>
    </location>
</feature>
<evidence type="ECO:0000259" key="2">
    <source>
        <dbReference type="Pfam" id="PF07905"/>
    </source>
</evidence>
<dbReference type="Pfam" id="PF07905">
    <property type="entry name" value="PucR"/>
    <property type="match status" value="1"/>
</dbReference>
<evidence type="ECO:0000313" key="5">
    <source>
        <dbReference type="EMBL" id="MBJ6361969.1"/>
    </source>
</evidence>
<dbReference type="PANTHER" id="PTHR33744">
    <property type="entry name" value="CARBOHYDRATE DIACID REGULATOR"/>
    <property type="match status" value="1"/>
</dbReference>
<accession>A0A934J5B5</accession>
<dbReference type="InterPro" id="IPR041522">
    <property type="entry name" value="CdaR_GGDEF"/>
</dbReference>
<dbReference type="PANTHER" id="PTHR33744:SF1">
    <property type="entry name" value="DNA-BINDING TRANSCRIPTIONAL ACTIVATOR ADER"/>
    <property type="match status" value="1"/>
</dbReference>
<comment type="similarity">
    <text evidence="1">Belongs to the CdaR family.</text>
</comment>
<dbReference type="InterPro" id="IPR025736">
    <property type="entry name" value="PucR_C-HTH_dom"/>
</dbReference>
<sequence>MQSAAFTFAHMMQLPLFRDAQVLAGMTGSDNEIFYVDSMEMPDLTGWLRPNELILTTGYSFRNEPHMLSRLLDEMHKVGGAAVGIKARRYLKEIPDEAILKSNEYGIPLFEIPPDVTYMDMTRVILDEILGRQAIILQEVQHANQQLTDLVLNRRTDELVVLVGQLLHCEAAILNAGGDIEACTTDFSWTDTVQKHVVRVGTRVFGYIAISRTLESIDTFGQLFLEHVVTVLAVEFTIRQSQRLRREQEQTDLLAEILLQPGKPEQEELVRYRAQRLDMIQGNFYYAASLELSEAVSSDENVNVLLKERLVKHINSSFRLKFSSMLSDGVLSVLCATETSARNQQRTDIESLLASIREIVAEEQTISFGIGRTYENLSEASTSLSEARKALIIGKGQRGNESWRKIFHIHDFIVEEMLLDLTGQPQLESLYKELIEPLKQYDREYSQHLLSTLNAYLRTGANTKLVAEQLFIHRNSVLYRLERIKEILQCDLNDAELRFRLTLAMRYGETIDIYKNMHL</sequence>
<feature type="domain" description="CdaR GGDEF-like" evidence="4">
    <location>
        <begin position="266"/>
        <end position="391"/>
    </location>
</feature>
<dbReference type="Proteomes" id="UP000640274">
    <property type="component" value="Unassembled WGS sequence"/>
</dbReference>
<proteinExistence type="inferred from homology"/>
<comment type="caution">
    <text evidence="5">The sequence shown here is derived from an EMBL/GenBank/DDBJ whole genome shotgun (WGS) entry which is preliminary data.</text>
</comment>